<evidence type="ECO:0000256" key="1">
    <source>
        <dbReference type="SAM" id="MobiDB-lite"/>
    </source>
</evidence>
<proteinExistence type="predicted"/>
<sequence length="71" mass="7515">MRRISSATRRSGARPQRSRRSCAASSRAAAPPSHVHSVREKIASSRSSPALRSTTDSTSGEPPLGVSQRTA</sequence>
<organism evidence="2 3">
    <name type="scientific">Ramlibacter terrae</name>
    <dbReference type="NCBI Taxonomy" id="2732511"/>
    <lineage>
        <taxon>Bacteria</taxon>
        <taxon>Pseudomonadati</taxon>
        <taxon>Pseudomonadota</taxon>
        <taxon>Betaproteobacteria</taxon>
        <taxon>Burkholderiales</taxon>
        <taxon>Comamonadaceae</taxon>
        <taxon>Ramlibacter</taxon>
    </lineage>
</organism>
<reference evidence="2 3" key="1">
    <citation type="submission" date="2020-05" db="EMBL/GenBank/DDBJ databases">
        <title>Ramlibacter rhizophilus sp. nov., isolated from rhizosphere soil of national flower Mugunghwa from South Korea.</title>
        <authorList>
            <person name="Zheng-Fei Y."/>
            <person name="Huan T."/>
        </authorList>
    </citation>
    <scope>NUCLEOTIDE SEQUENCE [LARGE SCALE GENOMIC DNA]</scope>
    <source>
        <strain evidence="2 3">H242</strain>
    </source>
</reference>
<feature type="region of interest" description="Disordered" evidence="1">
    <location>
        <begin position="1"/>
        <end position="71"/>
    </location>
</feature>
<keyword evidence="3" id="KW-1185">Reference proteome</keyword>
<evidence type="ECO:0000313" key="3">
    <source>
        <dbReference type="Proteomes" id="UP000500826"/>
    </source>
</evidence>
<name>A0ABX6P574_9BURK</name>
<dbReference type="Proteomes" id="UP000500826">
    <property type="component" value="Chromosome"/>
</dbReference>
<protein>
    <submittedName>
        <fullName evidence="2">Uncharacterized protein</fullName>
    </submittedName>
</protein>
<feature type="compositionally biased region" description="Polar residues" evidence="1">
    <location>
        <begin position="44"/>
        <end position="60"/>
    </location>
</feature>
<gene>
    <name evidence="2" type="ORF">HK414_23670</name>
</gene>
<evidence type="ECO:0000313" key="2">
    <source>
        <dbReference type="EMBL" id="QJW85304.1"/>
    </source>
</evidence>
<accession>A0ABX6P574</accession>
<reference evidence="2 3" key="2">
    <citation type="submission" date="2020-05" db="EMBL/GenBank/DDBJ databases">
        <authorList>
            <person name="Khan S.A."/>
            <person name="Jeon C.O."/>
            <person name="Chun B.H."/>
        </authorList>
    </citation>
    <scope>NUCLEOTIDE SEQUENCE [LARGE SCALE GENOMIC DNA]</scope>
    <source>
        <strain evidence="2 3">H242</strain>
    </source>
</reference>
<dbReference type="EMBL" id="CP053418">
    <property type="protein sequence ID" value="QJW85304.1"/>
    <property type="molecule type" value="Genomic_DNA"/>
</dbReference>
<feature type="compositionally biased region" description="Low complexity" evidence="1">
    <location>
        <begin position="9"/>
        <end position="33"/>
    </location>
</feature>